<evidence type="ECO:0000313" key="3">
    <source>
        <dbReference type="Proteomes" id="UP001497512"/>
    </source>
</evidence>
<organism evidence="2 3">
    <name type="scientific">Sphagnum troendelagicum</name>
    <dbReference type="NCBI Taxonomy" id="128251"/>
    <lineage>
        <taxon>Eukaryota</taxon>
        <taxon>Viridiplantae</taxon>
        <taxon>Streptophyta</taxon>
        <taxon>Embryophyta</taxon>
        <taxon>Bryophyta</taxon>
        <taxon>Sphagnophytina</taxon>
        <taxon>Sphagnopsida</taxon>
        <taxon>Sphagnales</taxon>
        <taxon>Sphagnaceae</taxon>
        <taxon>Sphagnum</taxon>
    </lineage>
</organism>
<dbReference type="PANTHER" id="PTHR43147:SF4">
    <property type="entry name" value="NADP-DEPENDENT OXIDOREDUCTASE DOMAIN-CONTAINING PROTEIN"/>
    <property type="match status" value="1"/>
</dbReference>
<reference evidence="2" key="1">
    <citation type="submission" date="2024-02" db="EMBL/GenBank/DDBJ databases">
        <authorList>
            <consortium name="ELIXIR-Norway"/>
            <consortium name="Elixir Norway"/>
        </authorList>
    </citation>
    <scope>NUCLEOTIDE SEQUENCE</scope>
</reference>
<name>A0ABP0U7Y3_9BRYO</name>
<dbReference type="EMBL" id="OZ019911">
    <property type="protein sequence ID" value="CAK9212439.1"/>
    <property type="molecule type" value="Genomic_DNA"/>
</dbReference>
<dbReference type="InterPro" id="IPR036812">
    <property type="entry name" value="NAD(P)_OxRdtase_dom_sf"/>
</dbReference>
<dbReference type="SUPFAM" id="SSF51430">
    <property type="entry name" value="NAD(P)-linked oxidoreductase"/>
    <property type="match status" value="1"/>
</dbReference>
<keyword evidence="3" id="KW-1185">Reference proteome</keyword>
<dbReference type="Pfam" id="PF00248">
    <property type="entry name" value="Aldo_ket_red"/>
    <property type="match status" value="1"/>
</dbReference>
<evidence type="ECO:0000313" key="2">
    <source>
        <dbReference type="EMBL" id="CAK9212439.1"/>
    </source>
</evidence>
<accession>A0ABP0U7Y3</accession>
<dbReference type="Proteomes" id="UP001497512">
    <property type="component" value="Chromosome 19"/>
</dbReference>
<protein>
    <recommendedName>
        <fullName evidence="1">NADP-dependent oxidoreductase domain-containing protein</fullName>
    </recommendedName>
</protein>
<sequence>MATELLLSSIPRPASTPPYRSLLPSYAAANPRILKLSAIFLLRNPCHSRDLKQKRIRGQQKRNTALLLHGYRGGVVVEASAEELAVQVSGQEEEEEVARVKFNDGSPISFAPILNGCWTLAGGHGVISEPRILETMELYAAHGLTTFDTADIYGPSEAILGKFRQQWENRKRNQSGGDVHRQMQDLQVFTKFVPNIFRQKFTPKLIEDAVRKSMAALQVQKLDLVQLHWWDYSIPGMVDTAKVLMDLRGKGLITSIGTTNMSTEALALIVDAGVPVVCNQVQFSLLDQRPRELMLKYCKARDIKLLTYGTLVGGLLSDRYSQKKGLFGKYTRPDLNTSSLQMYWRIVKEAGGEEHWHQVLSILAEISGTHGVSIPAVALRWAMQQGPVHPIVGLRNSNHLHENLTALTFSLTPAEMEKIETVLAQSPGPQGDCYEMERGN</sequence>
<dbReference type="InterPro" id="IPR023210">
    <property type="entry name" value="NADP_OxRdtase_dom"/>
</dbReference>
<dbReference type="Gene3D" id="3.20.20.100">
    <property type="entry name" value="NADP-dependent oxidoreductase domain"/>
    <property type="match status" value="1"/>
</dbReference>
<dbReference type="PANTHER" id="PTHR43147">
    <property type="entry name" value="PROTEIN TAS"/>
    <property type="match status" value="1"/>
</dbReference>
<feature type="domain" description="NADP-dependent oxidoreductase" evidence="1">
    <location>
        <begin position="113"/>
        <end position="422"/>
    </location>
</feature>
<gene>
    <name evidence="2" type="ORF">CSSPTR1EN2_LOCUS11237</name>
</gene>
<evidence type="ECO:0000259" key="1">
    <source>
        <dbReference type="Pfam" id="PF00248"/>
    </source>
</evidence>
<dbReference type="CDD" id="cd19101">
    <property type="entry name" value="AKR_unchar"/>
    <property type="match status" value="1"/>
</dbReference>
<proteinExistence type="predicted"/>